<dbReference type="Proteomes" id="UP001548587">
    <property type="component" value="Unassembled WGS sequence"/>
</dbReference>
<name>A0ABV2C2P8_9BURK</name>
<protein>
    <recommendedName>
        <fullName evidence="3">CoF synthetase</fullName>
    </recommendedName>
</protein>
<dbReference type="EMBL" id="JBEWCH010000002">
    <property type="protein sequence ID" value="MET1473375.1"/>
    <property type="molecule type" value="Genomic_DNA"/>
</dbReference>
<keyword evidence="2" id="KW-1185">Reference proteome</keyword>
<reference evidence="1 2" key="1">
    <citation type="submission" date="2024-06" db="EMBL/GenBank/DDBJ databases">
        <title>Burkholderia sola in Mexico.</title>
        <authorList>
            <person name="Estrada P."/>
        </authorList>
    </citation>
    <scope>NUCLEOTIDE SEQUENCE [LARGE SCALE GENOMIC DNA]</scope>
    <source>
        <strain evidence="1 2">CpTa8-5</strain>
    </source>
</reference>
<comment type="caution">
    <text evidence="1">The sequence shown here is derived from an EMBL/GenBank/DDBJ whole genome shotgun (WGS) entry which is preliminary data.</text>
</comment>
<dbReference type="RefSeq" id="WP_245170092.1">
    <property type="nucleotide sequence ID" value="NZ_JBEWCH010000002.1"/>
</dbReference>
<dbReference type="SUPFAM" id="SSF56801">
    <property type="entry name" value="Acetyl-CoA synthetase-like"/>
    <property type="match status" value="1"/>
</dbReference>
<evidence type="ECO:0000313" key="2">
    <source>
        <dbReference type="Proteomes" id="UP001548587"/>
    </source>
</evidence>
<gene>
    <name evidence="1" type="ORF">ABXL37_03865</name>
</gene>
<dbReference type="PANTHER" id="PTHR43845:SF1">
    <property type="entry name" value="BLR5969 PROTEIN"/>
    <property type="match status" value="1"/>
</dbReference>
<evidence type="ECO:0000313" key="1">
    <source>
        <dbReference type="EMBL" id="MET1473375.1"/>
    </source>
</evidence>
<evidence type="ECO:0008006" key="3">
    <source>
        <dbReference type="Google" id="ProtNLM"/>
    </source>
</evidence>
<dbReference type="PANTHER" id="PTHR43845">
    <property type="entry name" value="BLR5969 PROTEIN"/>
    <property type="match status" value="1"/>
</dbReference>
<proteinExistence type="predicted"/>
<organism evidence="1 2">
    <name type="scientific">Burkholderia sola</name>
    <dbReference type="NCBI Taxonomy" id="2843302"/>
    <lineage>
        <taxon>Bacteria</taxon>
        <taxon>Pseudomonadati</taxon>
        <taxon>Pseudomonadota</taxon>
        <taxon>Betaproteobacteria</taxon>
        <taxon>Burkholderiales</taxon>
        <taxon>Burkholderiaceae</taxon>
        <taxon>Burkholderia</taxon>
        <taxon>Burkholderia cepacia complex</taxon>
    </lineage>
</organism>
<accession>A0ABV2C2P8</accession>
<dbReference type="InterPro" id="IPR042099">
    <property type="entry name" value="ANL_N_sf"/>
</dbReference>
<dbReference type="Gene3D" id="3.40.50.12780">
    <property type="entry name" value="N-terminal domain of ligase-like"/>
    <property type="match status" value="1"/>
</dbReference>
<sequence>MVQCAHRCRRGMARLQGRLLAYTAAKPAQGARRHPCRRDGFVPFSEIRMNTLHRLFLETILWTLWFLRRVISVDGRLYVFLNAPVFQPYLAYVGRLRARVAFLKASTTCPAYVEFLKAEGYKAGGRWRLSDLPAMTKENYIKRYSIEQRCYGGAIPKSGVVIDESSGSTGQPNNWVRSAAERSDVKRILQLNYQLVFRDSGKMLLNCFALGPWATGMNVSMSLVDVGIMKSIGPDKAKLINTLKLFGPKYQYLIFGYPPFIRSVVDECDLDLSPYHIDFIVGGEGLSEALRDHLLRKASTVISSYGASDLEINIGVETPTTIGLRRTLLSRPELCRELFGRDTPPMLFQYNALDYVIETNTDGELLVTIGRQSGAAPKIRYNIRDSGGTYRFRELNRRLSAHGIRLTDFASRTSHFPFLFVYGRNDSSVPFYGAKVFPSDIEQVLSASPTLHDAISTFQLATTEDANLTSFLHIHIERASTSAPMPLDDAVLHAEMFEGMKRVNQDFREVSRLFDPTQVIVHVHDHDTGPFQGRDIRIKNKYIA</sequence>